<dbReference type="Pfam" id="PF03590">
    <property type="entry name" value="AsnA"/>
    <property type="match status" value="1"/>
</dbReference>
<evidence type="ECO:0000313" key="6">
    <source>
        <dbReference type="Proteomes" id="UP000257559"/>
    </source>
</evidence>
<keyword evidence="4" id="KW-0067">ATP-binding</keyword>
<evidence type="ECO:0000256" key="4">
    <source>
        <dbReference type="ARBA" id="ARBA00022840"/>
    </source>
</evidence>
<dbReference type="GO" id="GO:0005829">
    <property type="term" value="C:cytosol"/>
    <property type="evidence" value="ECO:0007669"/>
    <property type="project" value="TreeGrafter"/>
</dbReference>
<dbReference type="KEGG" id="medw:NCTC10132_00083"/>
<dbReference type="SUPFAM" id="SSF55681">
    <property type="entry name" value="Class II aaRS and biotin synthetases"/>
    <property type="match status" value="1"/>
</dbReference>
<dbReference type="InterPro" id="IPR004618">
    <property type="entry name" value="AsnA"/>
</dbReference>
<evidence type="ECO:0000256" key="1">
    <source>
        <dbReference type="ARBA" id="ARBA00022490"/>
    </source>
</evidence>
<keyword evidence="3" id="KW-0547">Nucleotide-binding</keyword>
<accession>A0A3B0PLT1</accession>
<keyword evidence="1" id="KW-0963">Cytoplasm</keyword>
<name>A0A3B0PLT1_9BACT</name>
<evidence type="ECO:0000256" key="3">
    <source>
        <dbReference type="ARBA" id="ARBA00022741"/>
    </source>
</evidence>
<sequence length="77" mass="8869">MYQSKLNIKETQRAIQELKKFFQKNLQKELNLTRATAPLFIERKTGLNDGLNGEKPVSFIPKGISIELEVVHSLAKW</sequence>
<keyword evidence="2" id="KW-0436">Ligase</keyword>
<dbReference type="Proteomes" id="UP000257559">
    <property type="component" value="Chromosome"/>
</dbReference>
<keyword evidence="6" id="KW-1185">Reference proteome</keyword>
<gene>
    <name evidence="5" type="ORF">NCTC10132_00083</name>
</gene>
<dbReference type="GO" id="GO:0006529">
    <property type="term" value="P:asparagine biosynthetic process"/>
    <property type="evidence" value="ECO:0007669"/>
    <property type="project" value="InterPro"/>
</dbReference>
<reference evidence="6" key="1">
    <citation type="submission" date="2018-06" db="EMBL/GenBank/DDBJ databases">
        <authorList>
            <consortium name="Pathogen Informatics"/>
        </authorList>
    </citation>
    <scope>NUCLEOTIDE SEQUENCE [LARGE SCALE GENOMIC DNA]</scope>
    <source>
        <strain evidence="6">NCTC10132</strain>
    </source>
</reference>
<dbReference type="GO" id="GO:0005524">
    <property type="term" value="F:ATP binding"/>
    <property type="evidence" value="ECO:0007669"/>
    <property type="project" value="UniProtKB-KW"/>
</dbReference>
<protein>
    <submittedName>
        <fullName evidence="5">Asparagine synthetase AsnA</fullName>
    </submittedName>
</protein>
<evidence type="ECO:0000256" key="2">
    <source>
        <dbReference type="ARBA" id="ARBA00022598"/>
    </source>
</evidence>
<dbReference type="Gene3D" id="3.30.930.10">
    <property type="entry name" value="Bira Bifunctional Protein, Domain 2"/>
    <property type="match status" value="1"/>
</dbReference>
<proteinExistence type="predicted"/>
<dbReference type="PANTHER" id="PTHR30073:SF5">
    <property type="entry name" value="ASPARTATE--AMMONIA LIGASE"/>
    <property type="match status" value="1"/>
</dbReference>
<dbReference type="EMBL" id="LS991951">
    <property type="protein sequence ID" value="SYV96750.1"/>
    <property type="molecule type" value="Genomic_DNA"/>
</dbReference>
<dbReference type="AlphaFoldDB" id="A0A3B0PLT1"/>
<dbReference type="GO" id="GO:0004071">
    <property type="term" value="F:aspartate-ammonia ligase activity"/>
    <property type="evidence" value="ECO:0007669"/>
    <property type="project" value="InterPro"/>
</dbReference>
<dbReference type="PANTHER" id="PTHR30073">
    <property type="entry name" value="ASPARTATE--AMMONIA LIGASE"/>
    <property type="match status" value="1"/>
</dbReference>
<dbReference type="InterPro" id="IPR045864">
    <property type="entry name" value="aa-tRNA-synth_II/BPL/LPL"/>
</dbReference>
<feature type="non-terminal residue" evidence="5">
    <location>
        <position position="77"/>
    </location>
</feature>
<evidence type="ECO:0000313" key="5">
    <source>
        <dbReference type="EMBL" id="SYV96750.1"/>
    </source>
</evidence>
<organism evidence="5 6">
    <name type="scientific">Mycoplasmopsis edwardii</name>
    <dbReference type="NCBI Taxonomy" id="53558"/>
    <lineage>
        <taxon>Bacteria</taxon>
        <taxon>Bacillati</taxon>
        <taxon>Mycoplasmatota</taxon>
        <taxon>Mycoplasmoidales</taxon>
        <taxon>Metamycoplasmataceae</taxon>
        <taxon>Mycoplasmopsis</taxon>
    </lineage>
</organism>